<sequence length="366" mass="42722">MIKCIHTGDLHLGSQFENASFDSLYGRQRRLEFWETFERIIDRAIENKVDFLFIVGDLYEEKYFNVGDIKRVRDVLKKAVDTNIIISTGNHDPLRKDSLYNTIDWPENVYIFHSKGISFVEFKEYNTVIWGYSWDKKEENEDILESLSIEDSDKINILTIHGDVLNKNSPYLPMNKDKLKSKGFDYIALGHIHKPQFVSNNISYCGSPEPLDFGETGVHGIVEGTIEKENVYMSFFPFSKRSFIIKEINISEAMTYNDILDKIMNIDNALMRKNNLYRIFLNGIRERDINIDIDDLKEVLKDCYYYAEIIDNTIPDYDLGKLMIQNKNNIIGMFIEEMKKKDLENEVVKSALYAGLEVLLDEKVMK</sequence>
<evidence type="ECO:0000256" key="1">
    <source>
        <dbReference type="ARBA" id="ARBA00022801"/>
    </source>
</evidence>
<organism evidence="3 4">
    <name type="scientific">Sporanaerobacter acetigenes DSM 13106</name>
    <dbReference type="NCBI Taxonomy" id="1123281"/>
    <lineage>
        <taxon>Bacteria</taxon>
        <taxon>Bacillati</taxon>
        <taxon>Bacillota</taxon>
        <taxon>Tissierellia</taxon>
        <taxon>Tissierellales</taxon>
        <taxon>Sporanaerobacteraceae</taxon>
        <taxon>Sporanaerobacter</taxon>
    </lineage>
</organism>
<dbReference type="PANTHER" id="PTHR30337:SF7">
    <property type="entry name" value="PHOSPHOESTERASE"/>
    <property type="match status" value="1"/>
</dbReference>
<dbReference type="AlphaFoldDB" id="A0A1M5WP30"/>
<dbReference type="STRING" id="1123281.SAMN02745180_01334"/>
<dbReference type="EMBL" id="FQXR01000005">
    <property type="protein sequence ID" value="SHH89310.1"/>
    <property type="molecule type" value="Genomic_DNA"/>
</dbReference>
<evidence type="ECO:0000313" key="3">
    <source>
        <dbReference type="EMBL" id="SHH89310.1"/>
    </source>
</evidence>
<dbReference type="Proteomes" id="UP000184389">
    <property type="component" value="Unassembled WGS sequence"/>
</dbReference>
<keyword evidence="3" id="KW-0540">Nuclease</keyword>
<dbReference type="Pfam" id="PF00149">
    <property type="entry name" value="Metallophos"/>
    <property type="match status" value="1"/>
</dbReference>
<reference evidence="3 4" key="1">
    <citation type="submission" date="2016-11" db="EMBL/GenBank/DDBJ databases">
        <authorList>
            <person name="Jaros S."/>
            <person name="Januszkiewicz K."/>
            <person name="Wedrychowicz H."/>
        </authorList>
    </citation>
    <scope>NUCLEOTIDE SEQUENCE [LARGE SCALE GENOMIC DNA]</scope>
    <source>
        <strain evidence="3 4">DSM 13106</strain>
    </source>
</reference>
<dbReference type="InterPro" id="IPR050535">
    <property type="entry name" value="DNA_Repair-Maintenance_Comp"/>
</dbReference>
<evidence type="ECO:0000313" key="4">
    <source>
        <dbReference type="Proteomes" id="UP000184389"/>
    </source>
</evidence>
<dbReference type="SUPFAM" id="SSF56300">
    <property type="entry name" value="Metallo-dependent phosphatases"/>
    <property type="match status" value="1"/>
</dbReference>
<dbReference type="Gene3D" id="3.60.21.10">
    <property type="match status" value="1"/>
</dbReference>
<keyword evidence="3" id="KW-0269">Exonuclease</keyword>
<dbReference type="PANTHER" id="PTHR30337">
    <property type="entry name" value="COMPONENT OF ATP-DEPENDENT DSDNA EXONUCLEASE"/>
    <property type="match status" value="1"/>
</dbReference>
<dbReference type="RefSeq" id="WP_072744012.1">
    <property type="nucleotide sequence ID" value="NZ_FQXR01000005.1"/>
</dbReference>
<evidence type="ECO:0000259" key="2">
    <source>
        <dbReference type="Pfam" id="PF00149"/>
    </source>
</evidence>
<dbReference type="InterPro" id="IPR041796">
    <property type="entry name" value="Mre11_N"/>
</dbReference>
<dbReference type="GO" id="GO:0004527">
    <property type="term" value="F:exonuclease activity"/>
    <property type="evidence" value="ECO:0007669"/>
    <property type="project" value="UniProtKB-KW"/>
</dbReference>
<dbReference type="InterPro" id="IPR004843">
    <property type="entry name" value="Calcineurin-like_PHP"/>
</dbReference>
<dbReference type="CDD" id="cd00840">
    <property type="entry name" value="MPP_Mre11_N"/>
    <property type="match status" value="1"/>
</dbReference>
<protein>
    <submittedName>
        <fullName evidence="3">DNA repair exonuclease SbcCD nuclease subunit</fullName>
    </submittedName>
</protein>
<gene>
    <name evidence="3" type="ORF">SAMN02745180_01334</name>
</gene>
<dbReference type="OrthoDB" id="9773856at2"/>
<proteinExistence type="predicted"/>
<accession>A0A1M5WP30</accession>
<feature type="domain" description="Calcineurin-like phosphoesterase" evidence="2">
    <location>
        <begin position="3"/>
        <end position="195"/>
    </location>
</feature>
<keyword evidence="4" id="KW-1185">Reference proteome</keyword>
<dbReference type="InterPro" id="IPR029052">
    <property type="entry name" value="Metallo-depent_PP-like"/>
</dbReference>
<name>A0A1M5WP30_9FIRM</name>
<keyword evidence="1" id="KW-0378">Hydrolase</keyword>